<evidence type="ECO:0000313" key="1">
    <source>
        <dbReference type="EMBL" id="KAK9181647.1"/>
    </source>
</evidence>
<evidence type="ECO:0008006" key="3">
    <source>
        <dbReference type="Google" id="ProtNLM"/>
    </source>
</evidence>
<name>A0AAP0LP71_9ROSI</name>
<dbReference type="PANTHER" id="PTHR47074:SF11">
    <property type="entry name" value="REVERSE TRANSCRIPTASE-LIKE PROTEIN"/>
    <property type="match status" value="1"/>
</dbReference>
<organism evidence="1 2">
    <name type="scientific">Citrus x changshan-huyou</name>
    <dbReference type="NCBI Taxonomy" id="2935761"/>
    <lineage>
        <taxon>Eukaryota</taxon>
        <taxon>Viridiplantae</taxon>
        <taxon>Streptophyta</taxon>
        <taxon>Embryophyta</taxon>
        <taxon>Tracheophyta</taxon>
        <taxon>Spermatophyta</taxon>
        <taxon>Magnoliopsida</taxon>
        <taxon>eudicotyledons</taxon>
        <taxon>Gunneridae</taxon>
        <taxon>Pentapetalae</taxon>
        <taxon>rosids</taxon>
        <taxon>malvids</taxon>
        <taxon>Sapindales</taxon>
        <taxon>Rutaceae</taxon>
        <taxon>Aurantioideae</taxon>
        <taxon>Citrus</taxon>
    </lineage>
</organism>
<dbReference type="Proteomes" id="UP001428341">
    <property type="component" value="Unassembled WGS sequence"/>
</dbReference>
<dbReference type="InterPro" id="IPR052929">
    <property type="entry name" value="RNase_H-like_EbsB-rel"/>
</dbReference>
<reference evidence="1 2" key="1">
    <citation type="submission" date="2024-05" db="EMBL/GenBank/DDBJ databases">
        <title>Haplotype-resolved chromosome-level genome assembly of Huyou (Citrus changshanensis).</title>
        <authorList>
            <person name="Miao C."/>
            <person name="Chen W."/>
            <person name="Wu Y."/>
            <person name="Wang L."/>
            <person name="Zhao S."/>
            <person name="Grierson D."/>
            <person name="Xu C."/>
            <person name="Chen K."/>
        </authorList>
    </citation>
    <scope>NUCLEOTIDE SEQUENCE [LARGE SCALE GENOMIC DNA]</scope>
    <source>
        <strain evidence="1">01-14</strain>
        <tissue evidence="1">Leaf</tissue>
    </source>
</reference>
<gene>
    <name evidence="1" type="ORF">WN944_024786</name>
</gene>
<dbReference type="AlphaFoldDB" id="A0AAP0LP71"/>
<proteinExistence type="predicted"/>
<comment type="caution">
    <text evidence="1">The sequence shown here is derived from an EMBL/GenBank/DDBJ whole genome shotgun (WGS) entry which is preliminary data.</text>
</comment>
<accession>A0AAP0LP71</accession>
<dbReference type="PANTHER" id="PTHR47074">
    <property type="entry name" value="BNAC02G40300D PROTEIN"/>
    <property type="match status" value="1"/>
</dbReference>
<protein>
    <recommendedName>
        <fullName evidence="3">RNase H type-1 domain-containing protein</fullName>
    </recommendedName>
</protein>
<sequence length="157" mass="17589">MAWSIWKARNKDLYGSSRDDCHQVLNRAEILLESTKAGLLAVEKERGFASLGCIIRNSEGVVMAATISKKPCLGDPKIAEALAILKGISRRGELDWIICEIRALLDQKNQYKVVYTPRSCNFVAHGLAKMALSSWESRVWLEEVPKLNKMVGLFEPI</sequence>
<dbReference type="EMBL" id="JBCGBO010000024">
    <property type="protein sequence ID" value="KAK9181647.1"/>
    <property type="molecule type" value="Genomic_DNA"/>
</dbReference>
<dbReference type="InterPro" id="IPR044730">
    <property type="entry name" value="RNase_H-like_dom_plant"/>
</dbReference>
<evidence type="ECO:0000313" key="2">
    <source>
        <dbReference type="Proteomes" id="UP001428341"/>
    </source>
</evidence>
<dbReference type="CDD" id="cd06222">
    <property type="entry name" value="RNase_H_like"/>
    <property type="match status" value="1"/>
</dbReference>
<keyword evidence="2" id="KW-1185">Reference proteome</keyword>